<dbReference type="KEGG" id="ssof:SULC_1548"/>
<evidence type="ECO:0000256" key="1">
    <source>
        <dbReference type="SAM" id="Phobius"/>
    </source>
</evidence>
<dbReference type="Proteomes" id="UP000033057">
    <property type="component" value="Chromosome"/>
</dbReference>
<evidence type="ECO:0000313" key="16">
    <source>
        <dbReference type="Proteomes" id="UP000273443"/>
    </source>
</evidence>
<reference evidence="14 15" key="2">
    <citation type="journal article" date="2018" name="Proc. Natl. Acad. Sci. U.S.A.">
        <title>Nonmutational mechanism of inheritance in the Archaeon Sulfolobus solfataricus.</title>
        <authorList>
            <person name="Payne S."/>
            <person name="McCarthy S."/>
            <person name="Johnson T."/>
            <person name="North E."/>
            <person name="Blum P."/>
        </authorList>
    </citation>
    <scope>NUCLEOTIDE SEQUENCE [LARGE SCALE GENOMIC DNA]</scope>
    <source>
        <strain evidence="6 14">SARC-H</strain>
        <strain evidence="7 17">SARC-I</strain>
        <strain evidence="9 18">SARC-N</strain>
        <strain evidence="10 19">SARC-O</strain>
        <strain evidence="5 15">SULG</strain>
        <strain evidence="8 16">SULM</strain>
    </source>
</reference>
<name>A0A0E3JXK8_SACSO</name>
<feature type="transmembrane region" description="Helical" evidence="1">
    <location>
        <begin position="109"/>
        <end position="125"/>
    </location>
</feature>
<evidence type="ECO:0000313" key="7">
    <source>
        <dbReference type="EMBL" id="AZF73531.1"/>
    </source>
</evidence>
<evidence type="ECO:0000313" key="14">
    <source>
        <dbReference type="Proteomes" id="UP000267993"/>
    </source>
</evidence>
<dbReference type="EMBL" id="CP033235">
    <property type="protein sequence ID" value="AZF68291.1"/>
    <property type="molecule type" value="Genomic_DNA"/>
</dbReference>
<evidence type="ECO:0000313" key="9">
    <source>
        <dbReference type="EMBL" id="AZF79971.1"/>
    </source>
</evidence>
<evidence type="ECO:0000313" key="6">
    <source>
        <dbReference type="EMBL" id="AZF70911.1"/>
    </source>
</evidence>
<feature type="transmembrane region" description="Helical" evidence="1">
    <location>
        <begin position="12"/>
        <end position="36"/>
    </location>
</feature>
<dbReference type="EMBL" id="CP011055">
    <property type="protein sequence ID" value="AKA73813.1"/>
    <property type="molecule type" value="Genomic_DNA"/>
</dbReference>
<accession>A0A0E3JXK8</accession>
<evidence type="ECO:0000313" key="13">
    <source>
        <dbReference type="Proteomes" id="UP000033106"/>
    </source>
</evidence>
<dbReference type="EMBL" id="CP011057">
    <property type="protein sequence ID" value="AKA79203.1"/>
    <property type="molecule type" value="Genomic_DNA"/>
</dbReference>
<dbReference type="AlphaFoldDB" id="A0A0E3JXK8"/>
<evidence type="ECO:0000313" key="10">
    <source>
        <dbReference type="EMBL" id="AZF81369.1"/>
    </source>
</evidence>
<dbReference type="Proteomes" id="UP000273443">
    <property type="component" value="Chromosome"/>
</dbReference>
<dbReference type="Proteomes" id="UP000033106">
    <property type="component" value="Chromosome"/>
</dbReference>
<evidence type="ECO:0000313" key="5">
    <source>
        <dbReference type="EMBL" id="AZF68291.1"/>
    </source>
</evidence>
<evidence type="ECO:0000313" key="4">
    <source>
        <dbReference type="EMBL" id="AKA79203.1"/>
    </source>
</evidence>
<evidence type="ECO:0000313" key="11">
    <source>
        <dbReference type="Proteomes" id="UP000033057"/>
    </source>
</evidence>
<dbReference type="EMBL" id="CP033236">
    <property type="protein sequence ID" value="AZF70911.1"/>
    <property type="molecule type" value="Genomic_DNA"/>
</dbReference>
<evidence type="ECO:0000313" key="19">
    <source>
        <dbReference type="Proteomes" id="UP000282269"/>
    </source>
</evidence>
<proteinExistence type="predicted"/>
<feature type="transmembrane region" description="Helical" evidence="1">
    <location>
        <begin position="70"/>
        <end position="88"/>
    </location>
</feature>
<dbReference type="EMBL" id="CP033240">
    <property type="protein sequence ID" value="AZF81369.1"/>
    <property type="molecule type" value="Genomic_DNA"/>
</dbReference>
<dbReference type="KEGG" id="ssoa:SULA_1549"/>
<dbReference type="PATRIC" id="fig|2287.6.peg.1595"/>
<dbReference type="EMBL" id="CP033237">
    <property type="protein sequence ID" value="AZF73531.1"/>
    <property type="molecule type" value="Genomic_DNA"/>
</dbReference>
<dbReference type="Proteomes" id="UP000033085">
    <property type="component" value="Chromosome"/>
</dbReference>
<evidence type="ECO:0000313" key="17">
    <source>
        <dbReference type="Proteomes" id="UP000275843"/>
    </source>
</evidence>
<gene>
    <name evidence="4" type="ORF">SULA_1549</name>
    <name evidence="2" type="ORF">SULB_1550</name>
    <name evidence="3" type="ORF">SULC_1548</name>
    <name evidence="5" type="ORF">SULG_07735</name>
    <name evidence="6" type="ORF">SULH_07735</name>
    <name evidence="7" type="ORF">SULI_07735</name>
    <name evidence="8" type="ORF">SULM_07735</name>
    <name evidence="9" type="ORF">SULN_07735</name>
    <name evidence="10" type="ORF">SULO_07745</name>
</gene>
<organism evidence="3 11">
    <name type="scientific">Saccharolobus solfataricus</name>
    <name type="common">Sulfolobus solfataricus</name>
    <dbReference type="NCBI Taxonomy" id="2287"/>
    <lineage>
        <taxon>Archaea</taxon>
        <taxon>Thermoproteota</taxon>
        <taxon>Thermoprotei</taxon>
        <taxon>Sulfolobales</taxon>
        <taxon>Sulfolobaceae</taxon>
        <taxon>Saccharolobus</taxon>
    </lineage>
</organism>
<evidence type="ECO:0000313" key="8">
    <source>
        <dbReference type="EMBL" id="AZF76155.1"/>
    </source>
</evidence>
<keyword evidence="1" id="KW-0812">Transmembrane</keyword>
<dbReference type="Proteomes" id="UP000278715">
    <property type="component" value="Chromosome"/>
</dbReference>
<keyword evidence="1" id="KW-0472">Membrane</keyword>
<evidence type="ECO:0000313" key="12">
    <source>
        <dbReference type="Proteomes" id="UP000033085"/>
    </source>
</evidence>
<dbReference type="RefSeq" id="WP_009992586.1">
    <property type="nucleotide sequence ID" value="NZ_CP011055.2"/>
</dbReference>
<reference evidence="3" key="3">
    <citation type="submission" date="2018-10" db="EMBL/GenBank/DDBJ databases">
        <authorList>
            <person name="McCarthy S."/>
            <person name="Gradnigo J."/>
            <person name="Johnson T."/>
            <person name="Payne S."/>
            <person name="Lipzen A."/>
            <person name="Schackwitz W."/>
            <person name="Martin J."/>
            <person name="Moriyama E."/>
            <person name="Blum P."/>
        </authorList>
    </citation>
    <scope>NUCLEOTIDE SEQUENCE</scope>
    <source>
        <strain evidence="2">SARC-B</strain>
        <strain evidence="3">SARC-C</strain>
        <strain evidence="4">SULA</strain>
    </source>
</reference>
<sequence length="126" mass="14376">MDMEEFDISRISLIIVNIIFNVMIGILRNIIVYYILYGISISQSAFYPSPIFSNSLAKQMLYNLDSTFQIIYILPGVILPAFVIACLMTKLSDFWNYFEENPSKAEESVLYFLIGLIVQLITLIAG</sequence>
<dbReference type="KEGG" id="ssol:SULB_1550"/>
<dbReference type="Proteomes" id="UP000267993">
    <property type="component" value="Chromosome"/>
</dbReference>
<reference evidence="11 12" key="1">
    <citation type="journal article" date="2015" name="Genome Announc.">
        <title>Complete Genome Sequence of Sulfolobus solfataricus Strain 98/2 and Evolved Derivatives.</title>
        <authorList>
            <person name="McCarthy S."/>
            <person name="Gradnigo J."/>
            <person name="Johnson T."/>
            <person name="Payne S."/>
            <person name="Lipzen A."/>
            <person name="Martin J."/>
            <person name="Schackwitz W."/>
            <person name="Moriyama E."/>
            <person name="Blum P."/>
        </authorList>
    </citation>
    <scope>NUCLEOTIDE SEQUENCE [LARGE SCALE GENOMIC DNA]</scope>
    <source>
        <strain evidence="11">98/2 SULC</strain>
        <strain evidence="2">SARC-B</strain>
        <strain evidence="3">SARC-C</strain>
        <strain evidence="4 13">SULA</strain>
        <strain evidence="12">SULB</strain>
    </source>
</reference>
<dbReference type="Proteomes" id="UP000275843">
    <property type="component" value="Chromosome"/>
</dbReference>
<evidence type="ECO:0000313" key="3">
    <source>
        <dbReference type="EMBL" id="AKA76510.1"/>
    </source>
</evidence>
<keyword evidence="1" id="KW-1133">Transmembrane helix</keyword>
<dbReference type="EMBL" id="CP033239">
    <property type="protein sequence ID" value="AZF79971.1"/>
    <property type="molecule type" value="Genomic_DNA"/>
</dbReference>
<evidence type="ECO:0000313" key="15">
    <source>
        <dbReference type="Proteomes" id="UP000273194"/>
    </source>
</evidence>
<evidence type="ECO:0000313" key="2">
    <source>
        <dbReference type="EMBL" id="AKA73813.1"/>
    </source>
</evidence>
<protein>
    <submittedName>
        <fullName evidence="3">Uncharacterized protein</fullName>
    </submittedName>
</protein>
<dbReference type="Proteomes" id="UP000282269">
    <property type="component" value="Chromosome"/>
</dbReference>
<dbReference type="GeneID" id="38468165"/>
<dbReference type="EMBL" id="CP033238">
    <property type="protein sequence ID" value="AZF76155.1"/>
    <property type="molecule type" value="Genomic_DNA"/>
</dbReference>
<dbReference type="Proteomes" id="UP000273194">
    <property type="component" value="Chromosome"/>
</dbReference>
<evidence type="ECO:0000313" key="18">
    <source>
        <dbReference type="Proteomes" id="UP000278715"/>
    </source>
</evidence>
<dbReference type="EMBL" id="CP011056">
    <property type="protein sequence ID" value="AKA76510.1"/>
    <property type="molecule type" value="Genomic_DNA"/>
</dbReference>